<evidence type="ECO:0000256" key="1">
    <source>
        <dbReference type="ARBA" id="ARBA00000213"/>
    </source>
</evidence>
<dbReference type="InterPro" id="IPR003602">
    <property type="entry name" value="Topo_IA_DNA-bd_dom"/>
</dbReference>
<dbReference type="Gene3D" id="2.70.20.10">
    <property type="entry name" value="Topoisomerase I, domain 3"/>
    <property type="match status" value="1"/>
</dbReference>
<dbReference type="Gene3D" id="1.10.460.10">
    <property type="entry name" value="Topoisomerase I, domain 2"/>
    <property type="match status" value="1"/>
</dbReference>
<keyword evidence="6" id="KW-0460">Magnesium</keyword>
<dbReference type="GO" id="GO:0005694">
    <property type="term" value="C:chromosome"/>
    <property type="evidence" value="ECO:0007669"/>
    <property type="project" value="InterPro"/>
</dbReference>
<keyword evidence="5" id="KW-0862">Zinc</keyword>
<dbReference type="Proteomes" id="UP000010808">
    <property type="component" value="Chromosome"/>
</dbReference>
<dbReference type="InterPro" id="IPR013826">
    <property type="entry name" value="Topo_IA_cen_sub3"/>
</dbReference>
<reference evidence="13 14" key="1">
    <citation type="submission" date="2012-10" db="EMBL/GenBank/DDBJ databases">
        <authorList>
            <person name="Genoscope - CEA"/>
        </authorList>
    </citation>
    <scope>NUCLEOTIDE SEQUENCE [LARGE SCALE GENOMIC DNA]</scope>
    <source>
        <strain evidence="14">AM13 / DSM 14728</strain>
    </source>
</reference>
<dbReference type="GO" id="GO:0008270">
    <property type="term" value="F:zinc ion binding"/>
    <property type="evidence" value="ECO:0007669"/>
    <property type="project" value="UniProtKB-KW"/>
</dbReference>
<dbReference type="InterPro" id="IPR006171">
    <property type="entry name" value="TOPRIM_dom"/>
</dbReference>
<dbReference type="InterPro" id="IPR023405">
    <property type="entry name" value="Topo_IA_core_domain"/>
</dbReference>
<dbReference type="HAMAP" id="MF_00952">
    <property type="entry name" value="Topoisom_1_prok"/>
    <property type="match status" value="1"/>
</dbReference>
<keyword evidence="8 10" id="KW-0238">DNA-binding</keyword>
<organism evidence="13 14">
    <name type="scientific">Maridesulfovibrio hydrothermalis AM13 = DSM 14728</name>
    <dbReference type="NCBI Taxonomy" id="1121451"/>
    <lineage>
        <taxon>Bacteria</taxon>
        <taxon>Pseudomonadati</taxon>
        <taxon>Thermodesulfobacteriota</taxon>
        <taxon>Desulfovibrionia</taxon>
        <taxon>Desulfovibrionales</taxon>
        <taxon>Desulfovibrionaceae</taxon>
        <taxon>Maridesulfovibrio</taxon>
    </lineage>
</organism>
<dbReference type="CDD" id="cd03363">
    <property type="entry name" value="TOPRIM_TopoIA_TopoI"/>
    <property type="match status" value="1"/>
</dbReference>
<keyword evidence="14" id="KW-1185">Reference proteome</keyword>
<dbReference type="AlphaFoldDB" id="L0RA01"/>
<dbReference type="CDD" id="cd00186">
    <property type="entry name" value="TOP1Ac"/>
    <property type="match status" value="1"/>
</dbReference>
<evidence type="ECO:0000256" key="4">
    <source>
        <dbReference type="ARBA" id="ARBA00022771"/>
    </source>
</evidence>
<evidence type="ECO:0000313" key="13">
    <source>
        <dbReference type="EMBL" id="CCO23042.1"/>
    </source>
</evidence>
<dbReference type="RefSeq" id="WP_015335647.1">
    <property type="nucleotide sequence ID" value="NC_020055.1"/>
</dbReference>
<evidence type="ECO:0000256" key="8">
    <source>
        <dbReference type="ARBA" id="ARBA00023125"/>
    </source>
</evidence>
<feature type="site" description="Interaction with DNA" evidence="10">
    <location>
        <position position="487"/>
    </location>
</feature>
<comment type="subunit">
    <text evidence="10">Monomer.</text>
</comment>
<dbReference type="Pfam" id="PF01131">
    <property type="entry name" value="Topoisom_bac"/>
    <property type="match status" value="1"/>
</dbReference>
<evidence type="ECO:0000256" key="3">
    <source>
        <dbReference type="ARBA" id="ARBA00022723"/>
    </source>
</evidence>
<dbReference type="PATRIC" id="fig|1121451.3.peg.1016"/>
<dbReference type="EC" id="5.6.2.1" evidence="10"/>
<feature type="active site" description="O-(5'-phospho-DNA)-tyrosine intermediate" evidence="10">
    <location>
        <position position="299"/>
    </location>
</feature>
<feature type="site" description="Interaction with DNA" evidence="10">
    <location>
        <position position="33"/>
    </location>
</feature>
<dbReference type="Pfam" id="PF01396">
    <property type="entry name" value="Zn_ribbon_Top1"/>
    <property type="match status" value="5"/>
</dbReference>
<name>L0RA01_9BACT</name>
<dbReference type="STRING" id="1121451.DESAM_20755"/>
<dbReference type="InterPro" id="IPR003601">
    <property type="entry name" value="Topo_IA_2"/>
</dbReference>
<dbReference type="PANTHER" id="PTHR42785">
    <property type="entry name" value="DNA TOPOISOMERASE, TYPE IA, CORE"/>
    <property type="match status" value="1"/>
</dbReference>
<dbReference type="InterPro" id="IPR013824">
    <property type="entry name" value="Topo_IA_cen_sub1"/>
</dbReference>
<dbReference type="SMART" id="SM00436">
    <property type="entry name" value="TOP1Bc"/>
    <property type="match status" value="1"/>
</dbReference>
<keyword evidence="3" id="KW-0479">Metal-binding</keyword>
<dbReference type="InterPro" id="IPR028612">
    <property type="entry name" value="Topoisom_1_IA"/>
</dbReference>
<keyword evidence="4" id="KW-0863">Zinc-finger</keyword>
<dbReference type="PRINTS" id="PR00417">
    <property type="entry name" value="PRTPISMRASEI"/>
</dbReference>
<gene>
    <name evidence="10 13" type="primary">topA</name>
    <name evidence="13" type="ORF">DESAM_20755</name>
</gene>
<evidence type="ECO:0000256" key="7">
    <source>
        <dbReference type="ARBA" id="ARBA00023029"/>
    </source>
</evidence>
<evidence type="ECO:0000256" key="2">
    <source>
        <dbReference type="ARBA" id="ARBA00009446"/>
    </source>
</evidence>
<comment type="similarity">
    <text evidence="2 10">Belongs to the type IA topoisomerase family.</text>
</comment>
<evidence type="ECO:0000256" key="9">
    <source>
        <dbReference type="ARBA" id="ARBA00023235"/>
    </source>
</evidence>
<dbReference type="GO" id="GO:0003677">
    <property type="term" value="F:DNA binding"/>
    <property type="evidence" value="ECO:0007669"/>
    <property type="project" value="UniProtKB-KW"/>
</dbReference>
<dbReference type="eggNOG" id="COG0550">
    <property type="taxonomic scope" value="Bacteria"/>
</dbReference>
<dbReference type="EMBL" id="FO203522">
    <property type="protein sequence ID" value="CCO23042.1"/>
    <property type="molecule type" value="Genomic_DNA"/>
</dbReference>
<dbReference type="Pfam" id="PF01751">
    <property type="entry name" value="Toprim"/>
    <property type="match status" value="1"/>
</dbReference>
<evidence type="ECO:0000256" key="6">
    <source>
        <dbReference type="ARBA" id="ARBA00022842"/>
    </source>
</evidence>
<dbReference type="GO" id="GO:0006265">
    <property type="term" value="P:DNA topological change"/>
    <property type="evidence" value="ECO:0007669"/>
    <property type="project" value="UniProtKB-UniRule"/>
</dbReference>
<dbReference type="HOGENOM" id="CLU_002929_4_3_7"/>
<protein>
    <recommendedName>
        <fullName evidence="10">DNA topoisomerase 1</fullName>
        <ecNumber evidence="10">5.6.2.1</ecNumber>
    </recommendedName>
    <alternativeName>
        <fullName evidence="10">DNA topoisomerase I</fullName>
    </alternativeName>
</protein>
<dbReference type="SUPFAM" id="SSF57783">
    <property type="entry name" value="Zinc beta-ribbon"/>
    <property type="match status" value="3"/>
</dbReference>
<evidence type="ECO:0000259" key="12">
    <source>
        <dbReference type="PROSITE" id="PS52039"/>
    </source>
</evidence>
<feature type="site" description="Interaction with DNA" evidence="10">
    <location>
        <position position="148"/>
    </location>
</feature>
<proteinExistence type="inferred from homology"/>
<dbReference type="SUPFAM" id="SSF56712">
    <property type="entry name" value="Prokaryotic type I DNA topoisomerase"/>
    <property type="match status" value="1"/>
</dbReference>
<feature type="site" description="Interaction with DNA" evidence="10">
    <location>
        <position position="301"/>
    </location>
</feature>
<dbReference type="PROSITE" id="PS50880">
    <property type="entry name" value="TOPRIM"/>
    <property type="match status" value="1"/>
</dbReference>
<feature type="region of interest" description="Interaction with DNA" evidence="10">
    <location>
        <begin position="163"/>
        <end position="168"/>
    </location>
</feature>
<dbReference type="SMART" id="SM00437">
    <property type="entry name" value="TOP1Ac"/>
    <property type="match status" value="1"/>
</dbReference>
<evidence type="ECO:0000256" key="10">
    <source>
        <dbReference type="HAMAP-Rule" id="MF_00952"/>
    </source>
</evidence>
<feature type="site" description="Interaction with DNA" evidence="10">
    <location>
        <position position="140"/>
    </location>
</feature>
<comment type="function">
    <text evidence="10">Releases the supercoiling and torsional tension of DNA, which is introduced during the DNA replication and transcription, by transiently cleaving and rejoining one strand of the DNA duplex. Introduces a single-strand break via transesterification at a target site in duplex DNA. The scissile phosphodiester is attacked by the catalytic tyrosine of the enzyme, resulting in the formation of a DNA-(5'-phosphotyrosyl)-enzyme intermediate and the expulsion of a 3'-OH DNA strand. The free DNA strand then undergoes passage around the unbroken strand, thus removing DNA supercoils. Finally, in the religation step, the DNA 3'-OH attacks the covalent intermediate to expel the active-site tyrosine and restore the DNA phosphodiester backbone.</text>
</comment>
<accession>L0RA01</accession>
<dbReference type="InterPro" id="IPR023406">
    <property type="entry name" value="Topo_IA_AS"/>
</dbReference>
<dbReference type="InterPro" id="IPR000380">
    <property type="entry name" value="Topo_IA"/>
</dbReference>
<dbReference type="InterPro" id="IPR013497">
    <property type="entry name" value="Topo_IA_cen"/>
</dbReference>
<feature type="domain" description="Toprim" evidence="11">
    <location>
        <begin position="3"/>
        <end position="113"/>
    </location>
</feature>
<dbReference type="SMART" id="SM00493">
    <property type="entry name" value="TOPRIM"/>
    <property type="match status" value="1"/>
</dbReference>
<evidence type="ECO:0000313" key="14">
    <source>
        <dbReference type="Proteomes" id="UP000010808"/>
    </source>
</evidence>
<feature type="site" description="Interaction with DNA" evidence="10">
    <location>
        <position position="155"/>
    </location>
</feature>
<evidence type="ECO:0000259" key="11">
    <source>
        <dbReference type="PROSITE" id="PS50880"/>
    </source>
</evidence>
<keyword evidence="7 10" id="KW-0799">Topoisomerase</keyword>
<dbReference type="GO" id="GO:0003917">
    <property type="term" value="F:DNA topoisomerase type I (single strand cut, ATP-independent) activity"/>
    <property type="evidence" value="ECO:0007669"/>
    <property type="project" value="UniProtKB-UniRule"/>
</dbReference>
<dbReference type="OrthoDB" id="9804262at2"/>
<dbReference type="InterPro" id="IPR034149">
    <property type="entry name" value="TOPRIM_TopoI"/>
</dbReference>
<evidence type="ECO:0000256" key="5">
    <source>
        <dbReference type="ARBA" id="ARBA00022833"/>
    </source>
</evidence>
<dbReference type="Gene3D" id="1.10.290.10">
    <property type="entry name" value="Topoisomerase I, domain 4"/>
    <property type="match status" value="1"/>
</dbReference>
<feature type="site" description="Interaction with DNA" evidence="10">
    <location>
        <position position="139"/>
    </location>
</feature>
<dbReference type="InterPro" id="IPR013825">
    <property type="entry name" value="Topo_IA_cen_sub2"/>
</dbReference>
<dbReference type="Gene3D" id="3.40.50.140">
    <property type="match status" value="1"/>
</dbReference>
<dbReference type="PROSITE" id="PS52039">
    <property type="entry name" value="TOPO_IA_2"/>
    <property type="match status" value="1"/>
</dbReference>
<dbReference type="KEGG" id="dhy:DESAM_20755"/>
<dbReference type="Gene3D" id="3.30.65.10">
    <property type="entry name" value="Bacterial Topoisomerase I, domain 1"/>
    <property type="match status" value="4"/>
</dbReference>
<sequence length="800" mass="89648">MSKDLIVVESPAKVKTISKFLGKNYQVAASVGHVRDLPKNKLGVEEDGDFTPQYQVIPGKEDVVNKLKKAAAKADHVYLAPDPDREGEAIGWHVAEIIKEVNSNISRIQFNEITAKAVKEALQHPKPLNEQLFDSQQARRILDRLVGYKISPILWKKVKRGISAGRVQSVALKLVVEREKARRAFIPEEYWLFKAEVEGNNPPPFSADLWKVNGKKAAIGSAEEAEALEKSVKDVPFDITDLTEKERKRNPLPPYITSTLQQDANRRLGYSAKRTMTLSQRLYEGVELGDKGTTALITYMRTDSVRIADEARDTAKKVILAKYGDEFYPAKPRFYKSKGGAQDAHEAIRPVDATIQPDDVKSFLPPDQFKVYKLIWNRFIASQMAPARFWDTVVTIKAGDTIWRSKGERLLFPGFMRVTGKTGDENLIELPKLEKGEQLKVNKIDKEQKFTQPPARYSEASLVRELEEKGIGRPSTYASIISTIQDRTYVILEEKKFIPTELGFVVSNQLSEHFKELMDVGFTAAMEKQLDDVAEGNVEWTTLMKKFVDGFYPALEVASKEMKRGGEDTGIACEKCDSPMVIKFGRTGEFLGCSNYPECKSIVNFSRDEKGNIVVLEEQPPEETGVTCEKCGQPMAVKRSSRGEFLGCTGYPDCRNIKNFERDADGKIKVVETPEAMKVGKCPDCKDGELIIKHARTGSRFIACSNYPDCKHAKPFSTGVKCPREGCKGDLVEKSSRRGKIFYSCDQYPDCDYAVWYPPIDGPCPKCDHPVLVKKTTKAKGPHIACPEKGCGYTREDDSA</sequence>
<dbReference type="PROSITE" id="PS00396">
    <property type="entry name" value="TOPO_IA_1"/>
    <property type="match status" value="1"/>
</dbReference>
<dbReference type="InterPro" id="IPR013498">
    <property type="entry name" value="Topo_IA_Znf"/>
</dbReference>
<feature type="site" description="Interaction with DNA" evidence="10">
    <location>
        <position position="143"/>
    </location>
</feature>
<keyword evidence="9 10" id="KW-0413">Isomerase</keyword>
<dbReference type="NCBIfam" id="TIGR01051">
    <property type="entry name" value="topA_bact"/>
    <property type="match status" value="1"/>
</dbReference>
<dbReference type="InterPro" id="IPR005733">
    <property type="entry name" value="TopoI_bac-type"/>
</dbReference>
<feature type="domain" description="Topo IA-type catalytic" evidence="12">
    <location>
        <begin position="129"/>
        <end position="555"/>
    </location>
</feature>
<comment type="catalytic activity">
    <reaction evidence="1 10">
        <text>ATP-independent breakage of single-stranded DNA, followed by passage and rejoining.</text>
        <dbReference type="EC" id="5.6.2.1"/>
    </reaction>
</comment>
<dbReference type="PANTHER" id="PTHR42785:SF1">
    <property type="entry name" value="DNA TOPOISOMERASE"/>
    <property type="match status" value="1"/>
</dbReference>